<dbReference type="Gene3D" id="3.30.420.10">
    <property type="entry name" value="Ribonuclease H-like superfamily/Ribonuclease H"/>
    <property type="match status" value="1"/>
</dbReference>
<keyword evidence="8" id="KW-0378">Hydrolase</keyword>
<keyword evidence="9" id="KW-0460">Magnesium</keyword>
<comment type="similarity">
    <text evidence="3">Belongs to the RNase H family.</text>
</comment>
<gene>
    <name evidence="12" type="ORF">F53441_11080</name>
</gene>
<keyword evidence="7" id="KW-0255">Endonuclease</keyword>
<name>A0A8H4K6P1_9HYPO</name>
<evidence type="ECO:0000256" key="6">
    <source>
        <dbReference type="ARBA" id="ARBA00022723"/>
    </source>
</evidence>
<dbReference type="PROSITE" id="PS50879">
    <property type="entry name" value="RNASE_H_1"/>
    <property type="match status" value="1"/>
</dbReference>
<dbReference type="InterPro" id="IPR009027">
    <property type="entry name" value="Ribosomal_bL9/RNase_H1_N"/>
</dbReference>
<feature type="domain" description="RNase H type-1" evidence="11">
    <location>
        <begin position="267"/>
        <end position="417"/>
    </location>
</feature>
<dbReference type="EMBL" id="JAADJG010000546">
    <property type="protein sequence ID" value="KAF4444657.1"/>
    <property type="molecule type" value="Genomic_DNA"/>
</dbReference>
<evidence type="ECO:0000313" key="12">
    <source>
        <dbReference type="EMBL" id="KAF4444657.1"/>
    </source>
</evidence>
<dbReference type="GO" id="GO:0003676">
    <property type="term" value="F:nucleic acid binding"/>
    <property type="evidence" value="ECO:0007669"/>
    <property type="project" value="InterPro"/>
</dbReference>
<evidence type="ECO:0000256" key="8">
    <source>
        <dbReference type="ARBA" id="ARBA00022801"/>
    </source>
</evidence>
<dbReference type="FunFam" id="3.40.970.10:FF:000001">
    <property type="entry name" value="Ribonuclease H1"/>
    <property type="match status" value="1"/>
</dbReference>
<dbReference type="InterPro" id="IPR037056">
    <property type="entry name" value="RNase_H1_N_sf"/>
</dbReference>
<dbReference type="InterPro" id="IPR012337">
    <property type="entry name" value="RNaseH-like_sf"/>
</dbReference>
<evidence type="ECO:0000256" key="7">
    <source>
        <dbReference type="ARBA" id="ARBA00022759"/>
    </source>
</evidence>
<dbReference type="SUPFAM" id="SSF55658">
    <property type="entry name" value="L9 N-domain-like"/>
    <property type="match status" value="2"/>
</dbReference>
<feature type="region of interest" description="Disordered" evidence="10">
    <location>
        <begin position="245"/>
        <end position="265"/>
    </location>
</feature>
<evidence type="ECO:0000256" key="4">
    <source>
        <dbReference type="ARBA" id="ARBA00012180"/>
    </source>
</evidence>
<evidence type="ECO:0000259" key="11">
    <source>
        <dbReference type="PROSITE" id="PS50879"/>
    </source>
</evidence>
<protein>
    <recommendedName>
        <fullName evidence="4">ribonuclease H</fullName>
        <ecNumber evidence="4">3.1.26.4</ecNumber>
    </recommendedName>
</protein>
<evidence type="ECO:0000256" key="5">
    <source>
        <dbReference type="ARBA" id="ARBA00022722"/>
    </source>
</evidence>
<dbReference type="GO" id="GO:0043137">
    <property type="term" value="P:DNA replication, removal of RNA primer"/>
    <property type="evidence" value="ECO:0007669"/>
    <property type="project" value="TreeGrafter"/>
</dbReference>
<dbReference type="OrthoDB" id="407198at2759"/>
<dbReference type="Pfam" id="PF00075">
    <property type="entry name" value="RNase_H"/>
    <property type="match status" value="1"/>
</dbReference>
<dbReference type="InterPro" id="IPR002156">
    <property type="entry name" value="RNaseH_domain"/>
</dbReference>
<proteinExistence type="inferred from homology"/>
<comment type="caution">
    <text evidence="12">The sequence shown here is derived from an EMBL/GenBank/DDBJ whole genome shotgun (WGS) entry which is preliminary data.</text>
</comment>
<dbReference type="GO" id="GO:0004523">
    <property type="term" value="F:RNA-DNA hybrid ribonuclease activity"/>
    <property type="evidence" value="ECO:0007669"/>
    <property type="project" value="UniProtKB-EC"/>
</dbReference>
<comment type="catalytic activity">
    <reaction evidence="1">
        <text>Endonucleolytic cleavage to 5'-phosphomonoester.</text>
        <dbReference type="EC" id="3.1.26.4"/>
    </reaction>
</comment>
<evidence type="ECO:0000256" key="2">
    <source>
        <dbReference type="ARBA" id="ARBA00001946"/>
    </source>
</evidence>
<dbReference type="SUPFAM" id="SSF53098">
    <property type="entry name" value="Ribonuclease H-like"/>
    <property type="match status" value="1"/>
</dbReference>
<dbReference type="InterPro" id="IPR036397">
    <property type="entry name" value="RNaseH_sf"/>
</dbReference>
<dbReference type="Proteomes" id="UP000605986">
    <property type="component" value="Unassembled WGS sequence"/>
</dbReference>
<dbReference type="GO" id="GO:0046872">
    <property type="term" value="F:metal ion binding"/>
    <property type="evidence" value="ECO:0007669"/>
    <property type="project" value="UniProtKB-KW"/>
</dbReference>
<dbReference type="Gene3D" id="3.40.970.10">
    <property type="entry name" value="Ribonuclease H1, N-terminal domain"/>
    <property type="match status" value="2"/>
</dbReference>
<dbReference type="InterPro" id="IPR011320">
    <property type="entry name" value="RNase_H1_N"/>
</dbReference>
<dbReference type="Pfam" id="PF01693">
    <property type="entry name" value="Cauli_VI"/>
    <property type="match status" value="2"/>
</dbReference>
<comment type="cofactor">
    <cofactor evidence="2">
        <name>Mg(2+)</name>
        <dbReference type="ChEBI" id="CHEBI:18420"/>
    </cofactor>
</comment>
<evidence type="ECO:0000313" key="13">
    <source>
        <dbReference type="Proteomes" id="UP000605986"/>
    </source>
</evidence>
<evidence type="ECO:0000256" key="1">
    <source>
        <dbReference type="ARBA" id="ARBA00000077"/>
    </source>
</evidence>
<evidence type="ECO:0000256" key="3">
    <source>
        <dbReference type="ARBA" id="ARBA00005300"/>
    </source>
</evidence>
<feature type="compositionally biased region" description="Low complexity" evidence="10">
    <location>
        <begin position="253"/>
        <end position="264"/>
    </location>
</feature>
<keyword evidence="13" id="KW-1185">Reference proteome</keyword>
<evidence type="ECO:0000256" key="10">
    <source>
        <dbReference type="SAM" id="MobiDB-lite"/>
    </source>
</evidence>
<accession>A0A8H4K6P1</accession>
<sequence>MFDNMLTYHYLLCFASSDKEPAHHFNRYISVSRSSAHTSSRKPVDLSIFNFLLTAPTITTADPRSCSTSYEDYPDEHEADMVKKRGAPSNGFEAGSSSKIRKVENATKYYAVKKGRKPGIYLIYQESRAQTDGFEGALFKSFTSAQDAQDYLDGKDVPSATKRSQKFYAVAVGHRPGIYTTWAETEPQVTGVSGPKHKSFKSRPEAEQFIRDHASLETCQALGIEVGQGLPTQQYTGAAFEPVEPAAKKTKPEPTAATSAESTSGTNGRLLKIYTDGSSRGNGKAGACAGLGVYFGRDDERNLAERLPGEPQTNQRGELMAMLRALEIAPLTQGVQIWSDSQYSIKCVTQWAASWENKGWKTASGGEVKNQDIIRGVLAKMKERTEAGSVTTFQWVKGHANDPGNNEADRLANIGATMPAV</sequence>
<dbReference type="InterPro" id="IPR050092">
    <property type="entry name" value="RNase_H"/>
</dbReference>
<dbReference type="AlphaFoldDB" id="A0A8H4K6P1"/>
<dbReference type="EC" id="3.1.26.4" evidence="4"/>
<reference evidence="12" key="1">
    <citation type="submission" date="2020-01" db="EMBL/GenBank/DDBJ databases">
        <title>Identification and distribution of gene clusters putatively required for synthesis of sphingolipid metabolism inhibitors in phylogenetically diverse species of the filamentous fungus Fusarium.</title>
        <authorList>
            <person name="Kim H.-S."/>
            <person name="Busman M."/>
            <person name="Brown D.W."/>
            <person name="Divon H."/>
            <person name="Uhlig S."/>
            <person name="Proctor R.H."/>
        </authorList>
    </citation>
    <scope>NUCLEOTIDE SEQUENCE</scope>
    <source>
        <strain evidence="12">NRRL 53441</strain>
    </source>
</reference>
<organism evidence="12 13">
    <name type="scientific">Fusarium austroafricanum</name>
    <dbReference type="NCBI Taxonomy" id="2364996"/>
    <lineage>
        <taxon>Eukaryota</taxon>
        <taxon>Fungi</taxon>
        <taxon>Dikarya</taxon>
        <taxon>Ascomycota</taxon>
        <taxon>Pezizomycotina</taxon>
        <taxon>Sordariomycetes</taxon>
        <taxon>Hypocreomycetidae</taxon>
        <taxon>Hypocreales</taxon>
        <taxon>Nectriaceae</taxon>
        <taxon>Fusarium</taxon>
        <taxon>Fusarium concolor species complex</taxon>
    </lineage>
</organism>
<keyword evidence="5" id="KW-0540">Nuclease</keyword>
<keyword evidence="6" id="KW-0479">Metal-binding</keyword>
<dbReference type="PANTHER" id="PTHR10642:SF26">
    <property type="entry name" value="RIBONUCLEASE H1"/>
    <property type="match status" value="1"/>
</dbReference>
<dbReference type="CDD" id="cd09280">
    <property type="entry name" value="RNase_HI_eukaryote_like"/>
    <property type="match status" value="1"/>
</dbReference>
<dbReference type="PANTHER" id="PTHR10642">
    <property type="entry name" value="RIBONUCLEASE H1"/>
    <property type="match status" value="1"/>
</dbReference>
<evidence type="ECO:0000256" key="9">
    <source>
        <dbReference type="ARBA" id="ARBA00022842"/>
    </source>
</evidence>